<feature type="non-terminal residue" evidence="1">
    <location>
        <position position="1"/>
    </location>
</feature>
<organism evidence="1 2">
    <name type="scientific">Racocetra persica</name>
    <dbReference type="NCBI Taxonomy" id="160502"/>
    <lineage>
        <taxon>Eukaryota</taxon>
        <taxon>Fungi</taxon>
        <taxon>Fungi incertae sedis</taxon>
        <taxon>Mucoromycota</taxon>
        <taxon>Glomeromycotina</taxon>
        <taxon>Glomeromycetes</taxon>
        <taxon>Diversisporales</taxon>
        <taxon>Gigasporaceae</taxon>
        <taxon>Racocetra</taxon>
    </lineage>
</organism>
<dbReference type="Proteomes" id="UP000789920">
    <property type="component" value="Unassembled WGS sequence"/>
</dbReference>
<sequence length="210" mass="23975">WLEMAGMSSRIQEYLGAILRLHKGRGLKSPTEDYRVKKVVRGIKLLRAHDQDAVWPRDPFPLEALRQYHDNPSEKVDPVIWCFRTMRRPGELCKLRKNDVERKSGLVWLRVRKTKNDPFANRKFVPIEPSGWEMSVAAISSVIKRMTENVKIVGRFTSHSLRIGRAAAAMRGGMSLAQIRTIGGWDLKAVMLYLRAVETTKDGASIKMGF</sequence>
<comment type="caution">
    <text evidence="1">The sequence shown here is derived from an EMBL/GenBank/DDBJ whole genome shotgun (WGS) entry which is preliminary data.</text>
</comment>
<protein>
    <submittedName>
        <fullName evidence="1">17700_t:CDS:1</fullName>
    </submittedName>
</protein>
<evidence type="ECO:0000313" key="1">
    <source>
        <dbReference type="EMBL" id="CAG8833966.1"/>
    </source>
</evidence>
<gene>
    <name evidence="1" type="ORF">RPERSI_LOCUS29025</name>
</gene>
<accession>A0ACA9SCF6</accession>
<proteinExistence type="predicted"/>
<dbReference type="EMBL" id="CAJVQC010107861">
    <property type="protein sequence ID" value="CAG8833966.1"/>
    <property type="molecule type" value="Genomic_DNA"/>
</dbReference>
<reference evidence="1" key="1">
    <citation type="submission" date="2021-06" db="EMBL/GenBank/DDBJ databases">
        <authorList>
            <person name="Kallberg Y."/>
            <person name="Tangrot J."/>
            <person name="Rosling A."/>
        </authorList>
    </citation>
    <scope>NUCLEOTIDE SEQUENCE</scope>
    <source>
        <strain evidence="1">MA461A</strain>
    </source>
</reference>
<name>A0ACA9SCF6_9GLOM</name>
<evidence type="ECO:0000313" key="2">
    <source>
        <dbReference type="Proteomes" id="UP000789920"/>
    </source>
</evidence>
<keyword evidence="2" id="KW-1185">Reference proteome</keyword>